<keyword evidence="2" id="KW-1185">Reference proteome</keyword>
<reference evidence="1" key="1">
    <citation type="submission" date="2021-01" db="EMBL/GenBank/DDBJ databases">
        <title>Whole genome shotgun sequence of Actinocatenispora rupis NBRC 107355.</title>
        <authorList>
            <person name="Komaki H."/>
            <person name="Tamura T."/>
        </authorList>
    </citation>
    <scope>NUCLEOTIDE SEQUENCE</scope>
    <source>
        <strain evidence="1">NBRC 107355</strain>
    </source>
</reference>
<proteinExistence type="predicted"/>
<accession>A0A8J3JIW4</accession>
<dbReference type="Proteomes" id="UP000612808">
    <property type="component" value="Unassembled WGS sequence"/>
</dbReference>
<evidence type="ECO:0000313" key="2">
    <source>
        <dbReference type="Proteomes" id="UP000612808"/>
    </source>
</evidence>
<gene>
    <name evidence="1" type="ORF">Aru02nite_66870</name>
</gene>
<name>A0A8J3JIW4_9ACTN</name>
<dbReference type="RefSeq" id="WP_203664262.1">
    <property type="nucleotide sequence ID" value="NZ_BAAAZM010000015.1"/>
</dbReference>
<sequence>MVDVILRDVDPAKLPEIIKLLEPTKPELLEVPQPTWTVDEAEQLFRDLRASALQLLRELVRRGGRVEADVMRGPEGDQSLRGLTGPITKAMTRLERAGRVREGLEHPVRAEYDPEIRSYQRALAFTMPDELLPTFTIALQQIEEG</sequence>
<evidence type="ECO:0000313" key="1">
    <source>
        <dbReference type="EMBL" id="GID15798.1"/>
    </source>
</evidence>
<dbReference type="EMBL" id="BOMB01000048">
    <property type="protein sequence ID" value="GID15798.1"/>
    <property type="molecule type" value="Genomic_DNA"/>
</dbReference>
<comment type="caution">
    <text evidence="1">The sequence shown here is derived from an EMBL/GenBank/DDBJ whole genome shotgun (WGS) entry which is preliminary data.</text>
</comment>
<dbReference type="AlphaFoldDB" id="A0A8J3JIW4"/>
<protein>
    <submittedName>
        <fullName evidence="1">Uncharacterized protein</fullName>
    </submittedName>
</protein>
<organism evidence="1 2">
    <name type="scientific">Actinocatenispora rupis</name>
    <dbReference type="NCBI Taxonomy" id="519421"/>
    <lineage>
        <taxon>Bacteria</taxon>
        <taxon>Bacillati</taxon>
        <taxon>Actinomycetota</taxon>
        <taxon>Actinomycetes</taxon>
        <taxon>Micromonosporales</taxon>
        <taxon>Micromonosporaceae</taxon>
        <taxon>Actinocatenispora</taxon>
    </lineage>
</organism>